<dbReference type="eggNOG" id="ENOG502QS7H">
    <property type="taxonomic scope" value="Eukaryota"/>
</dbReference>
<protein>
    <recommendedName>
        <fullName evidence="16">Cellulose synthase-like protein E6</fullName>
    </recommendedName>
</protein>
<dbReference type="PANTHER" id="PTHR13301">
    <property type="entry name" value="X-BOX TRANSCRIPTION FACTOR-RELATED"/>
    <property type="match status" value="1"/>
</dbReference>
<keyword evidence="5 13" id="KW-1133">Transmembrane helix</keyword>
<evidence type="ECO:0000256" key="3">
    <source>
        <dbReference type="ARBA" id="ARBA00022679"/>
    </source>
</evidence>
<dbReference type="FunFam" id="3.90.550.10:FF:000173">
    <property type="entry name" value="Cellulose synthase-like protein E1"/>
    <property type="match status" value="1"/>
</dbReference>
<feature type="binding site" evidence="11">
    <location>
        <position position="143"/>
    </location>
    <ligand>
        <name>UDP-alpha-D-glucose</name>
        <dbReference type="ChEBI" id="CHEBI:58885"/>
    </ligand>
</feature>
<reference evidence="15" key="1">
    <citation type="journal article" date="2007" name="Nature">
        <title>The grapevine genome sequence suggests ancestral hexaploidization in major angiosperm phyla.</title>
        <authorList>
            <consortium name="The French-Italian Public Consortium for Grapevine Genome Characterization."/>
            <person name="Jaillon O."/>
            <person name="Aury J.-M."/>
            <person name="Noel B."/>
            <person name="Policriti A."/>
            <person name="Clepet C."/>
            <person name="Casagrande A."/>
            <person name="Choisne N."/>
            <person name="Aubourg S."/>
            <person name="Vitulo N."/>
            <person name="Jubin C."/>
            <person name="Vezzi A."/>
            <person name="Legeai F."/>
            <person name="Hugueney P."/>
            <person name="Dasilva C."/>
            <person name="Horner D."/>
            <person name="Mica E."/>
            <person name="Jublot D."/>
            <person name="Poulain J."/>
            <person name="Bruyere C."/>
            <person name="Billault A."/>
            <person name="Segurens B."/>
            <person name="Gouyvenoux M."/>
            <person name="Ugarte E."/>
            <person name="Cattonaro F."/>
            <person name="Anthouard V."/>
            <person name="Vico V."/>
            <person name="Del Fabbro C."/>
            <person name="Alaux M."/>
            <person name="Di Gaspero G."/>
            <person name="Dumas V."/>
            <person name="Felice N."/>
            <person name="Paillard S."/>
            <person name="Juman I."/>
            <person name="Moroldo M."/>
            <person name="Scalabrin S."/>
            <person name="Canaguier A."/>
            <person name="Le Clainche I."/>
            <person name="Malacrida G."/>
            <person name="Durand E."/>
            <person name="Pesole G."/>
            <person name="Laucou V."/>
            <person name="Chatelet P."/>
            <person name="Merdinoglu D."/>
            <person name="Delledonne M."/>
            <person name="Pezzotti M."/>
            <person name="Lecharny A."/>
            <person name="Scarpelli C."/>
            <person name="Artiguenave F."/>
            <person name="Pe M.E."/>
            <person name="Valle G."/>
            <person name="Morgante M."/>
            <person name="Caboche M."/>
            <person name="Adam-Blondon A.-F."/>
            <person name="Weissenbach J."/>
            <person name="Quetier F."/>
            <person name="Wincker P."/>
        </authorList>
    </citation>
    <scope>NUCLEOTIDE SEQUENCE [LARGE SCALE GENOMIC DNA]</scope>
    <source>
        <strain evidence="15">cv. Pinot noir / PN40024</strain>
    </source>
</reference>
<evidence type="ECO:0000256" key="1">
    <source>
        <dbReference type="ARBA" id="ARBA00004653"/>
    </source>
</evidence>
<dbReference type="AlphaFoldDB" id="F6I568"/>
<dbReference type="GO" id="GO:0009833">
    <property type="term" value="P:plant-type primary cell wall biogenesis"/>
    <property type="evidence" value="ECO:0000318"/>
    <property type="project" value="GO_Central"/>
</dbReference>
<feature type="transmembrane region" description="Helical" evidence="13">
    <location>
        <begin position="643"/>
        <end position="664"/>
    </location>
</feature>
<evidence type="ECO:0000256" key="4">
    <source>
        <dbReference type="ARBA" id="ARBA00022692"/>
    </source>
</evidence>
<sequence>MGGGEDEAVQPLFATKQLKGRVAYRCFASTIFVGICLILVYRLKHIPSAEEHGRWAWIGLFMAELWFGFYWIITQSVRWNVIHRVPFKDRLLQRYGEKLPGVDIFVCTADPTLEPPTLVVNTVLSAMAYNYPTDKLSVYLSDDGGSELTFYALLEASHFSKHWIPFCKKFKVEPRSPQGYFVQHNDSQDITYAHEWLAIKKLYEEVKNRIESAVEVGSIPKEVRDQHKGFSEWDSKITKKDHQSIVQILIDGRDTNAMDSDGNRLPTLVYIAREKRPQVHHNFKAGSMNALTRVSSEMSNGPIILNLDCDMYSNDPDAIMDALCFFLDEEKGHRVSYVQYPQHYNNVHKSNIYSCSNMVVNKIELAGLDGYGGALYCGTGCFHRRESLCGRRYSEDFKAEWSTRTWKNAERTVQELEEASKVLANCSYEKGTLWGQEMGLMYGCSVEDVITGLVIQCKGWEPVYYSPCKRAFLGVAATTLDDALIQYKRWAEGMFQIFFSKYCPFFYGHRKIKLGAQMGYCVYLLWVPNSLPMLYYTIVPPLFLLRGVALFPEVSSLWFLPFAYVFTAKYAYSMLEAVWCGDSFKAWWNLERTWLIRSATSYLFALIDNLTKQLGLSETTFVITAKVADEGVLKRYQQEIIEFGNVSLMVTIISTLALLNLFSLVGGMTRVIFSMEFRGGVAGLIPHIILCGLTVMLNLPVYHALFIRSDKGRIPSSVMFKSIVLSSLACLLPYLL</sequence>
<keyword evidence="3" id="KW-0808">Transferase</keyword>
<dbReference type="PaxDb" id="29760-VIT_19s0015g00730.t01"/>
<dbReference type="GO" id="GO:0030244">
    <property type="term" value="P:cellulose biosynthetic process"/>
    <property type="evidence" value="ECO:0000318"/>
    <property type="project" value="GO_Central"/>
</dbReference>
<dbReference type="EMBL" id="FN596747">
    <property type="protein sequence ID" value="CCB62023.1"/>
    <property type="molecule type" value="Genomic_DNA"/>
</dbReference>
<evidence type="ECO:0000313" key="15">
    <source>
        <dbReference type="Proteomes" id="UP000009183"/>
    </source>
</evidence>
<proteinExistence type="predicted"/>
<dbReference type="OrthoDB" id="1929172at2759"/>
<evidence type="ECO:0000256" key="6">
    <source>
        <dbReference type="ARBA" id="ARBA00023034"/>
    </source>
</evidence>
<dbReference type="Proteomes" id="UP000009183">
    <property type="component" value="Chromosome 19"/>
</dbReference>
<keyword evidence="7 13" id="KW-0472">Membrane</keyword>
<evidence type="ECO:0000256" key="5">
    <source>
        <dbReference type="ARBA" id="ARBA00022989"/>
    </source>
</evidence>
<gene>
    <name evidence="14" type="ordered locus">VIT_19s0015g00730</name>
</gene>
<evidence type="ECO:0000256" key="12">
    <source>
        <dbReference type="PIRSR" id="PIRSR605150-3"/>
    </source>
</evidence>
<feature type="transmembrane region" description="Helical" evidence="13">
    <location>
        <begin position="55"/>
        <end position="73"/>
    </location>
</feature>
<feature type="transmembrane region" description="Helical" evidence="13">
    <location>
        <begin position="684"/>
        <end position="706"/>
    </location>
</feature>
<dbReference type="ExpressionAtlas" id="F6I568">
    <property type="expression patterns" value="baseline and differential"/>
</dbReference>
<dbReference type="GO" id="GO:0071555">
    <property type="term" value="P:cell wall organization"/>
    <property type="evidence" value="ECO:0007669"/>
    <property type="project" value="UniProtKB-KW"/>
</dbReference>
<dbReference type="SUPFAM" id="SSF53448">
    <property type="entry name" value="Nucleotide-diphospho-sugar transferases"/>
    <property type="match status" value="1"/>
</dbReference>
<feature type="active site" evidence="10">
    <location>
        <position position="448"/>
    </location>
</feature>
<keyword evidence="15" id="KW-1185">Reference proteome</keyword>
<feature type="binding site" evidence="11">
    <location>
        <position position="114"/>
    </location>
    <ligand>
        <name>UDP-alpha-D-glucose</name>
        <dbReference type="ChEBI" id="CHEBI:58885"/>
    </ligand>
</feature>
<dbReference type="InterPro" id="IPR029044">
    <property type="entry name" value="Nucleotide-diphossugar_trans"/>
</dbReference>
<feature type="transmembrane region" description="Helical" evidence="13">
    <location>
        <begin position="520"/>
        <end position="538"/>
    </location>
</feature>
<dbReference type="GO" id="GO:0000139">
    <property type="term" value="C:Golgi membrane"/>
    <property type="evidence" value="ECO:0007669"/>
    <property type="project" value="UniProtKB-SubCell"/>
</dbReference>
<evidence type="ECO:0000256" key="2">
    <source>
        <dbReference type="ARBA" id="ARBA00022676"/>
    </source>
</evidence>
<feature type="active site" evidence="10">
    <location>
        <position position="143"/>
    </location>
</feature>
<comment type="subcellular location">
    <subcellularLocation>
        <location evidence="1">Golgi apparatus membrane</location>
        <topology evidence="1">Multi-pass membrane protein</topology>
    </subcellularLocation>
</comment>
<dbReference type="SMR" id="F6I568"/>
<comment type="function">
    <text evidence="9">Thought to be a Golgi-localized beta-glycan synthase that polymerize the backbones of noncellulosic polysaccharides (hemicelluloses) of plant cell wall.</text>
</comment>
<dbReference type="Pfam" id="PF03552">
    <property type="entry name" value="Cellulose_synt"/>
    <property type="match status" value="2"/>
</dbReference>
<dbReference type="GO" id="GO:0016759">
    <property type="term" value="F:cellulose synthase activity"/>
    <property type="evidence" value="ECO:0000318"/>
    <property type="project" value="GO_Central"/>
</dbReference>
<feature type="transmembrane region" description="Helical" evidence="13">
    <location>
        <begin position="22"/>
        <end position="43"/>
    </location>
</feature>
<dbReference type="InterPro" id="IPR005150">
    <property type="entry name" value="Cellulose_synth"/>
</dbReference>
<dbReference type="GO" id="GO:0005886">
    <property type="term" value="C:plasma membrane"/>
    <property type="evidence" value="ECO:0000318"/>
    <property type="project" value="GO_Central"/>
</dbReference>
<dbReference type="FunFam" id="3.90.550.10:FF:000138">
    <property type="entry name" value="Cellulose synthase isolog"/>
    <property type="match status" value="1"/>
</dbReference>
<evidence type="ECO:0000256" key="9">
    <source>
        <dbReference type="ARBA" id="ARBA00037405"/>
    </source>
</evidence>
<keyword evidence="4 13" id="KW-0812">Transmembrane</keyword>
<evidence type="ECO:0000256" key="11">
    <source>
        <dbReference type="PIRSR" id="PIRSR605150-2"/>
    </source>
</evidence>
<dbReference type="Gene3D" id="3.90.550.10">
    <property type="entry name" value="Spore Coat Polysaccharide Biosynthesis Protein SpsA, Chain A"/>
    <property type="match status" value="2"/>
</dbReference>
<dbReference type="STRING" id="29760.F6I568"/>
<dbReference type="Gramene" id="Vitis19g00863.t01">
    <property type="protein sequence ID" value="Vitis19g00863.t01.CDS"/>
    <property type="gene ID" value="Vitis19g00863"/>
</dbReference>
<feature type="binding site" evidence="12">
    <location>
        <position position="284"/>
    </location>
    <ligand>
        <name>Mn(2+)</name>
        <dbReference type="ChEBI" id="CHEBI:29035"/>
    </ligand>
</feature>
<evidence type="ECO:0000256" key="8">
    <source>
        <dbReference type="ARBA" id="ARBA00023316"/>
    </source>
</evidence>
<keyword evidence="6" id="KW-0333">Golgi apparatus</keyword>
<evidence type="ECO:0000256" key="7">
    <source>
        <dbReference type="ARBA" id="ARBA00023136"/>
    </source>
</evidence>
<dbReference type="HOGENOM" id="CLU_001418_3_3_1"/>
<evidence type="ECO:0000256" key="10">
    <source>
        <dbReference type="PIRSR" id="PIRSR605150-1"/>
    </source>
</evidence>
<evidence type="ECO:0008006" key="16">
    <source>
        <dbReference type="Google" id="ProtNLM"/>
    </source>
</evidence>
<evidence type="ECO:0000313" key="14">
    <source>
        <dbReference type="EMBL" id="CCB62023.1"/>
    </source>
</evidence>
<organism evidence="14 15">
    <name type="scientific">Vitis vinifera</name>
    <name type="common">Grape</name>
    <dbReference type="NCBI Taxonomy" id="29760"/>
    <lineage>
        <taxon>Eukaryota</taxon>
        <taxon>Viridiplantae</taxon>
        <taxon>Streptophyta</taxon>
        <taxon>Embryophyta</taxon>
        <taxon>Tracheophyta</taxon>
        <taxon>Spermatophyta</taxon>
        <taxon>Magnoliopsida</taxon>
        <taxon>eudicotyledons</taxon>
        <taxon>Gunneridae</taxon>
        <taxon>Pentapetalae</taxon>
        <taxon>rosids</taxon>
        <taxon>Vitales</taxon>
        <taxon>Vitaceae</taxon>
        <taxon>Viteae</taxon>
        <taxon>Vitis</taxon>
    </lineage>
</organism>
<dbReference type="KEGG" id="vvi:100260085"/>
<feature type="binding site" evidence="12">
    <location>
        <position position="308"/>
    </location>
    <ligand>
        <name>Mn(2+)</name>
        <dbReference type="ChEBI" id="CHEBI:29035"/>
    </ligand>
</feature>
<accession>F6I568</accession>
<evidence type="ECO:0000256" key="13">
    <source>
        <dbReference type="SAM" id="Phobius"/>
    </source>
</evidence>
<dbReference type="GO" id="GO:0016760">
    <property type="term" value="F:cellulose synthase (UDP-forming) activity"/>
    <property type="evidence" value="ECO:0007669"/>
    <property type="project" value="InterPro"/>
</dbReference>
<keyword evidence="2" id="KW-0328">Glycosyltransferase</keyword>
<keyword evidence="8" id="KW-0961">Cell wall biogenesis/degradation</keyword>
<dbReference type="InParanoid" id="F6I568"/>
<name>F6I568_VITVI</name>